<name>A0ABW4X385_9BACT</name>
<dbReference type="RefSeq" id="WP_229957506.1">
    <property type="nucleotide sequence ID" value="NZ_JAJJWI010000001.1"/>
</dbReference>
<dbReference type="Proteomes" id="UP001597369">
    <property type="component" value="Unassembled WGS sequence"/>
</dbReference>
<proteinExistence type="predicted"/>
<dbReference type="EMBL" id="JBHUHV010000058">
    <property type="protein sequence ID" value="MFD2069016.1"/>
    <property type="molecule type" value="Genomic_DNA"/>
</dbReference>
<comment type="caution">
    <text evidence="1">The sequence shown here is derived from an EMBL/GenBank/DDBJ whole genome shotgun (WGS) entry which is preliminary data.</text>
</comment>
<evidence type="ECO:0000313" key="2">
    <source>
        <dbReference type="Proteomes" id="UP001597369"/>
    </source>
</evidence>
<dbReference type="Pfam" id="PF13148">
    <property type="entry name" value="DUF3987"/>
    <property type="match status" value="1"/>
</dbReference>
<organism evidence="1 2">
    <name type="scientific">Pontibacter silvestris</name>
    <dbReference type="NCBI Taxonomy" id="2305183"/>
    <lineage>
        <taxon>Bacteria</taxon>
        <taxon>Pseudomonadati</taxon>
        <taxon>Bacteroidota</taxon>
        <taxon>Cytophagia</taxon>
        <taxon>Cytophagales</taxon>
        <taxon>Hymenobacteraceae</taxon>
        <taxon>Pontibacter</taxon>
    </lineage>
</organism>
<reference evidence="2" key="1">
    <citation type="journal article" date="2019" name="Int. J. Syst. Evol. Microbiol.">
        <title>The Global Catalogue of Microorganisms (GCM) 10K type strain sequencing project: providing services to taxonomists for standard genome sequencing and annotation.</title>
        <authorList>
            <consortium name="The Broad Institute Genomics Platform"/>
            <consortium name="The Broad Institute Genome Sequencing Center for Infectious Disease"/>
            <person name="Wu L."/>
            <person name="Ma J."/>
        </authorList>
    </citation>
    <scope>NUCLEOTIDE SEQUENCE [LARGE SCALE GENOMIC DNA]</scope>
    <source>
        <strain evidence="2">JCM 16545</strain>
    </source>
</reference>
<dbReference type="InterPro" id="IPR025048">
    <property type="entry name" value="DUF3987"/>
</dbReference>
<accession>A0ABW4X385</accession>
<keyword evidence="2" id="KW-1185">Reference proteome</keyword>
<evidence type="ECO:0000313" key="1">
    <source>
        <dbReference type="EMBL" id="MFD2069016.1"/>
    </source>
</evidence>
<sequence length="485" mass="55302">METDVKQKNGTVVAMATNKSDNAYTITVNVSPGTDLNTPIPSQPWNEIGLKANKRFPNEVYENLPELQRLLCQKIIDTNEREVLFVGLLGVVSGILPNVCGYYGGKLLQPNLFTYTLGPYGEGKSGLMWARKIAEPIHKEKHEMAKELRKAHRDEMARYKKEFKLFEQGKLDKMPEQPEQPPHLKLYIPSNIGKTGMLQLLEENQGRGILFETEADTLADAIKQDHGGFSDVLRQSFGHEPISFFRRTNNEDVEILSPALSVVLSSTHDQLLKLIPTIENGLFSRFLYYEFDSTPEFNDVFDKSKNGYSRYFSEMGLHFKELYDKLTALSSPFFFELQPHQEKKFLKVFSEQKSEMREYISSSLGGTVNRMAMICFRIAMQLSICRAFEKGYLPLELVCSDQDFENALRISSTFSKHTIAVYDKLPKARSIVSEQSIDKDAVKLEQKRQCLELYDKGVKSVREISTIVFGSEGPKSTVHRWIKGL</sequence>
<protein>
    <submittedName>
        <fullName evidence="1">DUF3987 domain-containing protein</fullName>
    </submittedName>
</protein>
<gene>
    <name evidence="1" type="ORF">ACFSKU_19160</name>
</gene>